<evidence type="ECO:0000256" key="1">
    <source>
        <dbReference type="SAM" id="MobiDB-lite"/>
    </source>
</evidence>
<accession>A0A8X6KB31</accession>
<feature type="region of interest" description="Disordered" evidence="1">
    <location>
        <begin position="34"/>
        <end position="53"/>
    </location>
</feature>
<organism evidence="3 4">
    <name type="scientific">Trichonephila inaurata madagascariensis</name>
    <dbReference type="NCBI Taxonomy" id="2747483"/>
    <lineage>
        <taxon>Eukaryota</taxon>
        <taxon>Metazoa</taxon>
        <taxon>Ecdysozoa</taxon>
        <taxon>Arthropoda</taxon>
        <taxon>Chelicerata</taxon>
        <taxon>Arachnida</taxon>
        <taxon>Araneae</taxon>
        <taxon>Araneomorphae</taxon>
        <taxon>Entelegynae</taxon>
        <taxon>Araneoidea</taxon>
        <taxon>Nephilidae</taxon>
        <taxon>Trichonephila</taxon>
        <taxon>Trichonephila inaurata</taxon>
    </lineage>
</organism>
<dbReference type="AlphaFoldDB" id="A0A8X6KB31"/>
<proteinExistence type="predicted"/>
<gene>
    <name evidence="3" type="ORF">TNIN_215421</name>
</gene>
<comment type="caution">
    <text evidence="3">The sequence shown here is derived from an EMBL/GenBank/DDBJ whole genome shotgun (WGS) entry which is preliminary data.</text>
</comment>
<evidence type="ECO:0000313" key="4">
    <source>
        <dbReference type="Proteomes" id="UP000886998"/>
    </source>
</evidence>
<dbReference type="InterPro" id="IPR013087">
    <property type="entry name" value="Znf_C2H2_type"/>
</dbReference>
<dbReference type="PROSITE" id="PS00028">
    <property type="entry name" value="ZINC_FINGER_C2H2_1"/>
    <property type="match status" value="1"/>
</dbReference>
<sequence>MGKHLVASCYHMALLVASTSFYCLCSLKFKLFSQTPSSTPRSHSRGSPIASRTRHQPSFELALKIGLCKICNKRFPSLLSLWEHLLSVHTPSTKRDAAFSAFPVDFQMLQIREQAEQFRTSLLPANIHLLESQSPDTSHSTPICLPTFLHVDSNVTKPPPGSLPSPAHAWDES</sequence>
<evidence type="ECO:0000259" key="2">
    <source>
        <dbReference type="PROSITE" id="PS00028"/>
    </source>
</evidence>
<keyword evidence="4" id="KW-1185">Reference proteome</keyword>
<reference evidence="3" key="1">
    <citation type="submission" date="2020-08" db="EMBL/GenBank/DDBJ databases">
        <title>Multicomponent nature underlies the extraordinary mechanical properties of spider dragline silk.</title>
        <authorList>
            <person name="Kono N."/>
            <person name="Nakamura H."/>
            <person name="Mori M."/>
            <person name="Yoshida Y."/>
            <person name="Ohtoshi R."/>
            <person name="Malay A.D."/>
            <person name="Moran D.A.P."/>
            <person name="Tomita M."/>
            <person name="Numata K."/>
            <person name="Arakawa K."/>
        </authorList>
    </citation>
    <scope>NUCLEOTIDE SEQUENCE</scope>
</reference>
<protein>
    <recommendedName>
        <fullName evidence="2">C2H2-type domain-containing protein</fullName>
    </recommendedName>
</protein>
<dbReference type="EMBL" id="BMAV01024848">
    <property type="protein sequence ID" value="GFS36621.1"/>
    <property type="molecule type" value="Genomic_DNA"/>
</dbReference>
<name>A0A8X6KB31_9ARAC</name>
<dbReference type="Proteomes" id="UP000886998">
    <property type="component" value="Unassembled WGS sequence"/>
</dbReference>
<dbReference type="OrthoDB" id="10548412at2759"/>
<feature type="domain" description="C2H2-type" evidence="2">
    <location>
        <begin position="68"/>
        <end position="89"/>
    </location>
</feature>
<evidence type="ECO:0000313" key="3">
    <source>
        <dbReference type="EMBL" id="GFS36621.1"/>
    </source>
</evidence>